<evidence type="ECO:0000256" key="1">
    <source>
        <dbReference type="SAM" id="Coils"/>
    </source>
</evidence>
<comment type="caution">
    <text evidence="2">The sequence shown here is derived from an EMBL/GenBank/DDBJ whole genome shotgun (WGS) entry which is preliminary data.</text>
</comment>
<accession>A0A9W8X8I7</accession>
<evidence type="ECO:0000313" key="3">
    <source>
        <dbReference type="Proteomes" id="UP001140562"/>
    </source>
</evidence>
<dbReference type="AlphaFoldDB" id="A0A9W8X8I7"/>
<reference evidence="2" key="1">
    <citation type="submission" date="2022-10" db="EMBL/GenBank/DDBJ databases">
        <title>Tapping the CABI collections for fungal endophytes: first genome assemblies for Collariella, Neodidymelliopsis, Ascochyta clinopodiicola, Didymella pomorum, Didymosphaeria variabile, Neocosmospora piperis and Neocucurbitaria cava.</title>
        <authorList>
            <person name="Hill R."/>
        </authorList>
    </citation>
    <scope>NUCLEOTIDE SEQUENCE</scope>
    <source>
        <strain evidence="2">IMI 360193</strain>
    </source>
</reference>
<evidence type="ECO:0000313" key="2">
    <source>
        <dbReference type="EMBL" id="KAJ4343611.1"/>
    </source>
</evidence>
<dbReference type="Proteomes" id="UP001140562">
    <property type="component" value="Unassembled WGS sequence"/>
</dbReference>
<organism evidence="2 3">
    <name type="scientific">Didymella glomerata</name>
    <dbReference type="NCBI Taxonomy" id="749621"/>
    <lineage>
        <taxon>Eukaryota</taxon>
        <taxon>Fungi</taxon>
        <taxon>Dikarya</taxon>
        <taxon>Ascomycota</taxon>
        <taxon>Pezizomycotina</taxon>
        <taxon>Dothideomycetes</taxon>
        <taxon>Pleosporomycetidae</taxon>
        <taxon>Pleosporales</taxon>
        <taxon>Pleosporineae</taxon>
        <taxon>Didymellaceae</taxon>
        <taxon>Didymella</taxon>
    </lineage>
</organism>
<feature type="coiled-coil region" evidence="1">
    <location>
        <begin position="145"/>
        <end position="174"/>
    </location>
</feature>
<protein>
    <submittedName>
        <fullName evidence="2">Uncharacterized protein</fullName>
    </submittedName>
</protein>
<dbReference type="OrthoDB" id="3783520at2759"/>
<proteinExistence type="predicted"/>
<sequence length="235" mass="27518">MPAVSRTRAWWEHDGALVEEVLLLPETPLRSLAKTPRSPQPQSQAKKPSYLADLIKSWRSMKTLSDEQRRAWEDRFKLEQAIRRKYDLPENYEVEPELFESPIPASHARYHHRQLLTGRHAAERRANRHKRRAEGFRPSRSSLALSELINDIEMDEVELRKLRQEEEAAELRRLADVVATEVGYLYFVGQLGLLERWRDAFETSNLDLIQRQTENGVYVGYVGEEHVETEEEMVV</sequence>
<gene>
    <name evidence="2" type="ORF">N0V87_000378</name>
</gene>
<keyword evidence="1" id="KW-0175">Coiled coil</keyword>
<keyword evidence="3" id="KW-1185">Reference proteome</keyword>
<dbReference type="EMBL" id="JAPEUV010000002">
    <property type="protein sequence ID" value="KAJ4343611.1"/>
    <property type="molecule type" value="Genomic_DNA"/>
</dbReference>
<name>A0A9W8X8I7_9PLEO</name>